<dbReference type="OrthoDB" id="9814143at2"/>
<name>A0A1G8BQJ9_CHIFI</name>
<comment type="subcellular location">
    <subcellularLocation>
        <location evidence="1">Cell membrane</location>
        <topology evidence="1">Multi-pass membrane protein</topology>
    </subcellularLocation>
</comment>
<dbReference type="PANTHER" id="PTHR36115">
    <property type="entry name" value="PROLINE-RICH ANTIGEN HOMOLOG-RELATED"/>
    <property type="match status" value="1"/>
</dbReference>
<feature type="transmembrane region" description="Helical" evidence="6">
    <location>
        <begin position="21"/>
        <end position="38"/>
    </location>
</feature>
<feature type="transmembrane region" description="Helical" evidence="6">
    <location>
        <begin position="156"/>
        <end position="174"/>
    </location>
</feature>
<dbReference type="Pfam" id="PF06271">
    <property type="entry name" value="RDD"/>
    <property type="match status" value="1"/>
</dbReference>
<evidence type="ECO:0000256" key="5">
    <source>
        <dbReference type="ARBA" id="ARBA00023136"/>
    </source>
</evidence>
<evidence type="ECO:0000313" key="9">
    <source>
        <dbReference type="Proteomes" id="UP000199045"/>
    </source>
</evidence>
<sequence>MTGQNKVNADTRLGSMILDQFIMTMIAMIFSIPIMIKISSSAFNVSHEQTEMDFGGPLLYVSLLGFAIYFCKDTINGRSIGKRMTKTQVVDNTTGQVASPLKCFVRNILCLIWPIEVIVTLINPGRRLGDQIAGTKVVFYDPTNVEQPKFDIKKGLVPLAIAYGIMLLLMLPFFQAFKPTFIKVKYVESSYNDTESKSLEKLFADSLGQNISASVKVFDKIENQNVKYISVIYMLKENYLEDETQSKQLKQITNKLLYSIHPKESFTGQAKYVFKTSGSMQITSDQIGTIINNETK</sequence>
<evidence type="ECO:0000256" key="2">
    <source>
        <dbReference type="ARBA" id="ARBA00022475"/>
    </source>
</evidence>
<evidence type="ECO:0000256" key="6">
    <source>
        <dbReference type="SAM" id="Phobius"/>
    </source>
</evidence>
<reference evidence="8 9" key="1">
    <citation type="submission" date="2016-10" db="EMBL/GenBank/DDBJ databases">
        <authorList>
            <person name="de Groot N.N."/>
        </authorList>
    </citation>
    <scope>NUCLEOTIDE SEQUENCE [LARGE SCALE GENOMIC DNA]</scope>
    <source>
        <strain evidence="8 9">DSM 527</strain>
    </source>
</reference>
<keyword evidence="5 6" id="KW-0472">Membrane</keyword>
<accession>A0A1G8BQJ9</accession>
<feature type="domain" description="RDD" evidence="7">
    <location>
        <begin position="10"/>
        <end position="122"/>
    </location>
</feature>
<keyword evidence="2" id="KW-1003">Cell membrane</keyword>
<dbReference type="Proteomes" id="UP000199045">
    <property type="component" value="Unassembled WGS sequence"/>
</dbReference>
<organism evidence="8 9">
    <name type="scientific">Chitinophaga filiformis</name>
    <name type="common">Myxococcus filiformis</name>
    <name type="synonym">Flexibacter filiformis</name>
    <dbReference type="NCBI Taxonomy" id="104663"/>
    <lineage>
        <taxon>Bacteria</taxon>
        <taxon>Pseudomonadati</taxon>
        <taxon>Bacteroidota</taxon>
        <taxon>Chitinophagia</taxon>
        <taxon>Chitinophagales</taxon>
        <taxon>Chitinophagaceae</taxon>
        <taxon>Chitinophaga</taxon>
    </lineage>
</organism>
<evidence type="ECO:0000313" key="8">
    <source>
        <dbReference type="EMBL" id="SDH35497.1"/>
    </source>
</evidence>
<dbReference type="EMBL" id="FNBN01000011">
    <property type="protein sequence ID" value="SDH35497.1"/>
    <property type="molecule type" value="Genomic_DNA"/>
</dbReference>
<evidence type="ECO:0000256" key="4">
    <source>
        <dbReference type="ARBA" id="ARBA00022989"/>
    </source>
</evidence>
<dbReference type="AlphaFoldDB" id="A0A1G8BQJ9"/>
<dbReference type="RefSeq" id="WP_089837838.1">
    <property type="nucleotide sequence ID" value="NZ_FNBN01000011.1"/>
</dbReference>
<protein>
    <submittedName>
        <fullName evidence="8">Uncharacterized membrane protein YckC, RDD family</fullName>
    </submittedName>
</protein>
<dbReference type="STRING" id="104663.SAMN04488121_111126"/>
<dbReference type="GO" id="GO:0005886">
    <property type="term" value="C:plasma membrane"/>
    <property type="evidence" value="ECO:0007669"/>
    <property type="project" value="UniProtKB-SubCell"/>
</dbReference>
<feature type="transmembrane region" description="Helical" evidence="6">
    <location>
        <begin position="58"/>
        <end position="75"/>
    </location>
</feature>
<dbReference type="InterPro" id="IPR051791">
    <property type="entry name" value="Pra-immunoreactive"/>
</dbReference>
<keyword evidence="3 6" id="KW-0812">Transmembrane</keyword>
<gene>
    <name evidence="8" type="ORF">SAMN04488121_111126</name>
</gene>
<evidence type="ECO:0000256" key="1">
    <source>
        <dbReference type="ARBA" id="ARBA00004651"/>
    </source>
</evidence>
<dbReference type="InterPro" id="IPR010432">
    <property type="entry name" value="RDD"/>
</dbReference>
<evidence type="ECO:0000256" key="3">
    <source>
        <dbReference type="ARBA" id="ARBA00022692"/>
    </source>
</evidence>
<proteinExistence type="predicted"/>
<evidence type="ECO:0000259" key="7">
    <source>
        <dbReference type="Pfam" id="PF06271"/>
    </source>
</evidence>
<keyword evidence="4 6" id="KW-1133">Transmembrane helix</keyword>